<evidence type="ECO:0000256" key="9">
    <source>
        <dbReference type="ARBA" id="ARBA00023251"/>
    </source>
</evidence>
<feature type="transmembrane region" description="Helical" evidence="10">
    <location>
        <begin position="318"/>
        <end position="342"/>
    </location>
</feature>
<dbReference type="GO" id="GO:0042910">
    <property type="term" value="F:xenobiotic transmembrane transporter activity"/>
    <property type="evidence" value="ECO:0007669"/>
    <property type="project" value="InterPro"/>
</dbReference>
<feature type="transmembrane region" description="Helical" evidence="10">
    <location>
        <begin position="169"/>
        <end position="191"/>
    </location>
</feature>
<evidence type="ECO:0000256" key="8">
    <source>
        <dbReference type="ARBA" id="ARBA00023136"/>
    </source>
</evidence>
<evidence type="ECO:0000313" key="12">
    <source>
        <dbReference type="Proteomes" id="UP000092931"/>
    </source>
</evidence>
<name>A0A1B1YL69_THEST</name>
<feature type="transmembrane region" description="Helical" evidence="10">
    <location>
        <begin position="21"/>
        <end position="42"/>
    </location>
</feature>
<dbReference type="PIRSF" id="PIRSF006603">
    <property type="entry name" value="DinF"/>
    <property type="match status" value="1"/>
</dbReference>
<organism evidence="11 12">
    <name type="scientific">Thermoclostridium stercorarium subsp. leptospartum DSM 9219</name>
    <dbReference type="NCBI Taxonomy" id="1346611"/>
    <lineage>
        <taxon>Bacteria</taxon>
        <taxon>Bacillati</taxon>
        <taxon>Bacillota</taxon>
        <taxon>Clostridia</taxon>
        <taxon>Eubacteriales</taxon>
        <taxon>Oscillospiraceae</taxon>
        <taxon>Thermoclostridium</taxon>
    </lineage>
</organism>
<dbReference type="CDD" id="cd13143">
    <property type="entry name" value="MATE_MepA_like"/>
    <property type="match status" value="1"/>
</dbReference>
<protein>
    <recommendedName>
        <fullName evidence="3">Multidrug export protein MepA</fullName>
    </recommendedName>
</protein>
<dbReference type="AlphaFoldDB" id="A0A1B1YL69"/>
<comment type="similarity">
    <text evidence="2">Belongs to the multi antimicrobial extrusion (MATE) (TC 2.A.66.1) family. MepA subfamily.</text>
</comment>
<dbReference type="InterPro" id="IPR051327">
    <property type="entry name" value="MATE_MepA_subfamily"/>
</dbReference>
<evidence type="ECO:0000256" key="2">
    <source>
        <dbReference type="ARBA" id="ARBA00008417"/>
    </source>
</evidence>
<feature type="transmembrane region" description="Helical" evidence="10">
    <location>
        <begin position="197"/>
        <end position="218"/>
    </location>
</feature>
<evidence type="ECO:0000256" key="7">
    <source>
        <dbReference type="ARBA" id="ARBA00022989"/>
    </source>
</evidence>
<evidence type="ECO:0000256" key="5">
    <source>
        <dbReference type="ARBA" id="ARBA00022475"/>
    </source>
</evidence>
<keyword evidence="9" id="KW-0046">Antibiotic resistance</keyword>
<dbReference type="GO" id="GO:0046677">
    <property type="term" value="P:response to antibiotic"/>
    <property type="evidence" value="ECO:0007669"/>
    <property type="project" value="UniProtKB-KW"/>
</dbReference>
<feature type="transmembrane region" description="Helical" evidence="10">
    <location>
        <begin position="362"/>
        <end position="383"/>
    </location>
</feature>
<evidence type="ECO:0000313" key="11">
    <source>
        <dbReference type="EMBL" id="ANX01530.1"/>
    </source>
</evidence>
<comment type="subcellular location">
    <subcellularLocation>
        <location evidence="1">Cell membrane</location>
        <topology evidence="1">Multi-pass membrane protein</topology>
    </subcellularLocation>
</comment>
<feature type="transmembrane region" description="Helical" evidence="10">
    <location>
        <begin position="98"/>
        <end position="121"/>
    </location>
</feature>
<feature type="transmembrane region" description="Helical" evidence="10">
    <location>
        <begin position="403"/>
        <end position="421"/>
    </location>
</feature>
<dbReference type="PANTHER" id="PTHR43823:SF3">
    <property type="entry name" value="MULTIDRUG EXPORT PROTEIN MEPA"/>
    <property type="match status" value="1"/>
</dbReference>
<dbReference type="GO" id="GO:0005886">
    <property type="term" value="C:plasma membrane"/>
    <property type="evidence" value="ECO:0007669"/>
    <property type="project" value="UniProtKB-SubCell"/>
</dbReference>
<keyword evidence="6 10" id="KW-0812">Transmembrane</keyword>
<gene>
    <name evidence="11" type="ORF">CSTERLE_08075</name>
</gene>
<proteinExistence type="inferred from homology"/>
<keyword evidence="4" id="KW-0813">Transport</keyword>
<feature type="transmembrane region" description="Helical" evidence="10">
    <location>
        <begin position="230"/>
        <end position="248"/>
    </location>
</feature>
<keyword evidence="8 10" id="KW-0472">Membrane</keyword>
<dbReference type="Proteomes" id="UP000092931">
    <property type="component" value="Chromosome"/>
</dbReference>
<dbReference type="GO" id="GO:0015297">
    <property type="term" value="F:antiporter activity"/>
    <property type="evidence" value="ECO:0007669"/>
    <property type="project" value="InterPro"/>
</dbReference>
<feature type="transmembrane region" description="Helical" evidence="10">
    <location>
        <begin position="274"/>
        <end position="297"/>
    </location>
</feature>
<dbReference type="InterPro" id="IPR048279">
    <property type="entry name" value="MdtK-like"/>
</dbReference>
<evidence type="ECO:0000256" key="10">
    <source>
        <dbReference type="SAM" id="Phobius"/>
    </source>
</evidence>
<dbReference type="NCBIfam" id="TIGR00797">
    <property type="entry name" value="matE"/>
    <property type="match status" value="1"/>
</dbReference>
<reference evidence="11 12" key="1">
    <citation type="submission" date="2016-02" db="EMBL/GenBank/DDBJ databases">
        <title>Comparison of Clostridium stercorarium subspecies using comparative genomics and transcriptomics.</title>
        <authorList>
            <person name="Schellenberg J."/>
            <person name="Thallinger G."/>
            <person name="Levin D.B."/>
            <person name="Zhang X."/>
            <person name="Alvare G."/>
            <person name="Fristensky B."/>
            <person name="Sparling R."/>
        </authorList>
    </citation>
    <scope>NUCLEOTIDE SEQUENCE [LARGE SCALE GENOMIC DNA]</scope>
    <source>
        <strain evidence="11 12">DSM 9219</strain>
    </source>
</reference>
<dbReference type="RefSeq" id="WP_065820841.1">
    <property type="nucleotide sequence ID" value="NZ_CP014673.1"/>
</dbReference>
<dbReference type="InterPro" id="IPR002528">
    <property type="entry name" value="MATE_fam"/>
</dbReference>
<dbReference type="EMBL" id="CP014673">
    <property type="protein sequence ID" value="ANX01530.1"/>
    <property type="molecule type" value="Genomic_DNA"/>
</dbReference>
<keyword evidence="5" id="KW-1003">Cell membrane</keyword>
<dbReference type="Pfam" id="PF01554">
    <property type="entry name" value="MatE"/>
    <property type="match status" value="2"/>
</dbReference>
<evidence type="ECO:0000256" key="4">
    <source>
        <dbReference type="ARBA" id="ARBA00022448"/>
    </source>
</evidence>
<evidence type="ECO:0000256" key="3">
    <source>
        <dbReference type="ARBA" id="ARBA00022106"/>
    </source>
</evidence>
<evidence type="ECO:0000256" key="1">
    <source>
        <dbReference type="ARBA" id="ARBA00004651"/>
    </source>
</evidence>
<accession>A0A1B1YL69</accession>
<feature type="transmembrane region" description="Helical" evidence="10">
    <location>
        <begin position="54"/>
        <end position="77"/>
    </location>
</feature>
<feature type="transmembrane region" description="Helical" evidence="10">
    <location>
        <begin position="141"/>
        <end position="162"/>
    </location>
</feature>
<sequence length="474" mass="51019">MNTVRNQKQHDLMTKTPMTKLILRMSSPTIVSMLVSSIYNTADTFFVSQLGTSASGAVGVVFPLTAILQAVGFMIGSGAGSRISIYLGEGNTEEADKVASSAVFASVLGGIVLGVLCKLFLAPILSFVGATETILPYAEVYANYILLGFPIMCASFVFNHLLRCQGKTAFSMIGISTGGILNIFLDPVFIFTFNMGIAGAAIATILSQTVSLILLLVFVQSRRSVLKISLAKISGGFGVYSVIIRIGAPSFFRQGLASISSSLLNNRVKIYGDAAVAAFSIVGKVSFIIMAIMLGVGQGFQPVAGYNYGARNYRRVRSAYKVTLLIGCAMMSVAAVICFIFAPNILAVFRPDDPDVINIGSFLLRVQAAVLPLMSVTVSTNMLLQSLAQNKEATFLALTRQGLYFIPLIFILSSLLGLFGIQITQSISDTLSMLTAIPFAVRFFRKIKEKEAEWVDDNTASNEINMNVFENFEP</sequence>
<dbReference type="PANTHER" id="PTHR43823">
    <property type="entry name" value="SPORULATION PROTEIN YKVU"/>
    <property type="match status" value="1"/>
</dbReference>
<dbReference type="InterPro" id="IPR045070">
    <property type="entry name" value="MATE_MepA-like"/>
</dbReference>
<keyword evidence="7 10" id="KW-1133">Transmembrane helix</keyword>
<evidence type="ECO:0000256" key="6">
    <source>
        <dbReference type="ARBA" id="ARBA00022692"/>
    </source>
</evidence>